<dbReference type="HAMAP" id="MF_00701">
    <property type="entry name" value="DNA_primase_lrg_arc"/>
    <property type="match status" value="1"/>
</dbReference>
<dbReference type="GO" id="GO:0006269">
    <property type="term" value="P:DNA replication, synthesis of primer"/>
    <property type="evidence" value="ECO:0007669"/>
    <property type="project" value="UniProtKB-UniRule"/>
</dbReference>
<dbReference type="CDD" id="cd06560">
    <property type="entry name" value="PriL"/>
    <property type="match status" value="1"/>
</dbReference>
<comment type="caution">
    <text evidence="9">The sequence shown here is derived from an EMBL/GenBank/DDBJ whole genome shotgun (WGS) entry which is preliminary data.</text>
</comment>
<dbReference type="InterPro" id="IPR058560">
    <property type="entry name" value="DNA_primase_C"/>
</dbReference>
<evidence type="ECO:0000313" key="10">
    <source>
        <dbReference type="Proteomes" id="UP000677687"/>
    </source>
</evidence>
<name>A0A8T4KW01_9ARCH</name>
<evidence type="ECO:0000313" key="9">
    <source>
        <dbReference type="EMBL" id="MBS3057742.1"/>
    </source>
</evidence>
<dbReference type="PANTHER" id="PTHR10537">
    <property type="entry name" value="DNA PRIMASE LARGE SUBUNIT"/>
    <property type="match status" value="1"/>
</dbReference>
<dbReference type="GO" id="GO:0051539">
    <property type="term" value="F:4 iron, 4 sulfur cluster binding"/>
    <property type="evidence" value="ECO:0007669"/>
    <property type="project" value="UniProtKB-UniRule"/>
</dbReference>
<evidence type="ECO:0000259" key="8">
    <source>
        <dbReference type="Pfam" id="PF04104"/>
    </source>
</evidence>
<keyword evidence="3 7" id="KW-0235">DNA replication</keyword>
<dbReference type="PANTHER" id="PTHR10537:SF3">
    <property type="entry name" value="DNA PRIMASE LARGE SUBUNIT"/>
    <property type="match status" value="1"/>
</dbReference>
<feature type="domain" description="DNA primase large subunit C-terminal" evidence="8">
    <location>
        <begin position="221"/>
        <end position="307"/>
    </location>
</feature>
<dbReference type="Proteomes" id="UP000677687">
    <property type="component" value="Unassembled WGS sequence"/>
</dbReference>
<feature type="binding site" evidence="7">
    <location>
        <position position="229"/>
    </location>
    <ligand>
        <name>[4Fe-4S] cluster</name>
        <dbReference type="ChEBI" id="CHEBI:49883"/>
    </ligand>
</feature>
<evidence type="ECO:0000256" key="3">
    <source>
        <dbReference type="ARBA" id="ARBA00022705"/>
    </source>
</evidence>
<feature type="binding site" evidence="7">
    <location>
        <position position="311"/>
    </location>
    <ligand>
        <name>[4Fe-4S] cluster</name>
        <dbReference type="ChEBI" id="CHEBI:49883"/>
    </ligand>
</feature>
<keyword evidence="1 7" id="KW-0004">4Fe-4S</keyword>
<reference evidence="9" key="1">
    <citation type="submission" date="2021-03" db="EMBL/GenBank/DDBJ databases">
        <authorList>
            <person name="Jaffe A."/>
        </authorList>
    </citation>
    <scope>NUCLEOTIDE SEQUENCE</scope>
    <source>
        <strain evidence="9">RIFCSPHIGHO2_01_FULL_AR10_44_11</strain>
    </source>
</reference>
<dbReference type="GO" id="GO:0003899">
    <property type="term" value="F:DNA-directed RNA polymerase activity"/>
    <property type="evidence" value="ECO:0007669"/>
    <property type="project" value="InterPro"/>
</dbReference>
<dbReference type="SUPFAM" id="SSF140914">
    <property type="entry name" value="PriB N-terminal domain-like"/>
    <property type="match status" value="1"/>
</dbReference>
<keyword evidence="4 7" id="KW-0479">Metal-binding</keyword>
<sequence>MNLGDLQFAQRYPFSGTARKIVNETGLNLQDVSEAVAERAQKIILAAAKQQKYDPQIGNYEELLQDDVLAFPVAKILLSIIAKPELYSKFANMFAKYSFISLQEETDETLCDIAKDLGIIIKFSGNPEEFTEIGMLQYLSADFREDFMKLANQRLEKGKIILSKNEFVRFLSQAIYRKIFSSLPTDTKQIPNSFKTIANSLSKQAFSESFQAFNAKLSGNIKADAFPPCISELYAKMLSGVNLNHTERFTLATFLVSVGMGTEQIIAIFRNAPNFNEKISRYQIERIAGNGKQNANYSPASCAKMKSYKLCIRNGELCGNVKHPMQFYRNRAFKK</sequence>
<dbReference type="EMBL" id="JAGVWD010000063">
    <property type="protein sequence ID" value="MBS3057742.1"/>
    <property type="molecule type" value="Genomic_DNA"/>
</dbReference>
<proteinExistence type="inferred from homology"/>
<comment type="subunit">
    <text evidence="7">Heterodimer of a small subunit (PriS) and a large subunit (PriL).</text>
</comment>
<comment type="similarity">
    <text evidence="7">Belongs to the eukaryotic-type primase large subunit family.</text>
</comment>
<evidence type="ECO:0000256" key="6">
    <source>
        <dbReference type="ARBA" id="ARBA00023014"/>
    </source>
</evidence>
<evidence type="ECO:0000256" key="5">
    <source>
        <dbReference type="ARBA" id="ARBA00023004"/>
    </source>
</evidence>
<organism evidence="9 10">
    <name type="scientific">Candidatus Iainarchaeum sp</name>
    <dbReference type="NCBI Taxonomy" id="3101447"/>
    <lineage>
        <taxon>Archaea</taxon>
        <taxon>Candidatus Iainarchaeota</taxon>
        <taxon>Candidatus Iainarchaeia</taxon>
        <taxon>Candidatus Iainarchaeales</taxon>
        <taxon>Candidatus Iainarchaeaceae</taxon>
        <taxon>Candidatus Iainarchaeum</taxon>
    </lineage>
</organism>
<comment type="cofactor">
    <cofactor evidence="7">
        <name>[4Fe-4S] cluster</name>
        <dbReference type="ChEBI" id="CHEBI:49883"/>
    </cofactor>
    <text evidence="7">Binds 1 [4Fe-4S] cluster.</text>
</comment>
<keyword evidence="2 7" id="KW-0639">Primosome</keyword>
<keyword evidence="5 7" id="KW-0408">Iron</keyword>
<dbReference type="Pfam" id="PF04104">
    <property type="entry name" value="DNA_primase_lrg"/>
    <property type="match status" value="1"/>
</dbReference>
<dbReference type="GO" id="GO:1990077">
    <property type="term" value="C:primosome complex"/>
    <property type="evidence" value="ECO:0007669"/>
    <property type="project" value="UniProtKB-KW"/>
</dbReference>
<evidence type="ECO:0000256" key="2">
    <source>
        <dbReference type="ARBA" id="ARBA00022515"/>
    </source>
</evidence>
<dbReference type="InterPro" id="IPR007238">
    <property type="entry name" value="DNA_primase_lsu_euk/arc"/>
</dbReference>
<evidence type="ECO:0000256" key="7">
    <source>
        <dbReference type="HAMAP-Rule" id="MF_00701"/>
    </source>
</evidence>
<evidence type="ECO:0000256" key="4">
    <source>
        <dbReference type="ARBA" id="ARBA00022723"/>
    </source>
</evidence>
<dbReference type="GO" id="GO:0006270">
    <property type="term" value="P:DNA replication initiation"/>
    <property type="evidence" value="ECO:0007669"/>
    <property type="project" value="TreeGrafter"/>
</dbReference>
<dbReference type="InterPro" id="IPR023642">
    <property type="entry name" value="DNA_primase_lsu_PriL"/>
</dbReference>
<keyword evidence="6 7" id="KW-0411">Iron-sulfur</keyword>
<feature type="binding site" evidence="7">
    <location>
        <position position="302"/>
    </location>
    <ligand>
        <name>[4Fe-4S] cluster</name>
        <dbReference type="ChEBI" id="CHEBI:49883"/>
    </ligand>
</feature>
<evidence type="ECO:0000256" key="1">
    <source>
        <dbReference type="ARBA" id="ARBA00022485"/>
    </source>
</evidence>
<accession>A0A8T4KW01</accession>
<protein>
    <recommendedName>
        <fullName evidence="7">DNA primase large subunit PriL</fullName>
    </recommendedName>
</protein>
<reference evidence="9" key="2">
    <citation type="submission" date="2021-05" db="EMBL/GenBank/DDBJ databases">
        <title>Protein family content uncovers lineage relationships and bacterial pathway maintenance mechanisms in DPANN archaea.</title>
        <authorList>
            <person name="Castelle C.J."/>
            <person name="Meheust R."/>
            <person name="Jaffe A.L."/>
            <person name="Seitz K."/>
            <person name="Gong X."/>
            <person name="Baker B.J."/>
            <person name="Banfield J.F."/>
        </authorList>
    </citation>
    <scope>NUCLEOTIDE SEQUENCE</scope>
    <source>
        <strain evidence="9">RIFCSPHIGHO2_01_FULL_AR10_44_11</strain>
    </source>
</reference>
<gene>
    <name evidence="7" type="primary">priL</name>
    <name evidence="9" type="ORF">J4415_03900</name>
</gene>
<dbReference type="AlphaFoldDB" id="A0A8T4KW01"/>
<dbReference type="GO" id="GO:0046872">
    <property type="term" value="F:metal ion binding"/>
    <property type="evidence" value="ECO:0007669"/>
    <property type="project" value="UniProtKB-KW"/>
</dbReference>
<comment type="function">
    <text evidence="7">Regulatory subunit of DNA primase, an RNA polymerase that catalyzes the synthesis of short RNA molecules used as primers for DNA polymerase during DNA replication. Stabilizes and modulates the activity of the small subunit, increasing the rate of DNA synthesis, and conferring RNA synthesis capability. The DNA polymerase activity may enable DNA primase to also catalyze primer extension after primer synthesis. May also play a role in DNA repair.</text>
</comment>
<feature type="binding site" evidence="7">
    <location>
        <position position="318"/>
    </location>
    <ligand>
        <name>[4Fe-4S] cluster</name>
        <dbReference type="ChEBI" id="CHEBI:49883"/>
    </ligand>
</feature>